<evidence type="ECO:0000313" key="2">
    <source>
        <dbReference type="EMBL" id="MCY1004571.1"/>
    </source>
</evidence>
<proteinExistence type="predicted"/>
<comment type="caution">
    <text evidence="2">The sequence shown here is derived from an EMBL/GenBank/DDBJ whole genome shotgun (WGS) entry which is preliminary data.</text>
</comment>
<dbReference type="Proteomes" id="UP001150924">
    <property type="component" value="Unassembled WGS sequence"/>
</dbReference>
<evidence type="ECO:0000313" key="3">
    <source>
        <dbReference type="Proteomes" id="UP001150924"/>
    </source>
</evidence>
<reference evidence="2" key="1">
    <citation type="submission" date="2022-11" db="EMBL/GenBank/DDBJ databases">
        <title>Minimal conservation of predation-associated metabolite biosynthetic gene clusters underscores biosynthetic potential of Myxococcota including descriptions for ten novel species: Archangium lansinium sp. nov., Myxococcus landrumus sp. nov., Nannocystis bai.</title>
        <authorList>
            <person name="Ahearne A."/>
            <person name="Stevens C."/>
            <person name="Phillips K."/>
        </authorList>
    </citation>
    <scope>NUCLEOTIDE SEQUENCE</scope>
    <source>
        <strain evidence="2">Na p29</strain>
    </source>
</reference>
<dbReference type="RefSeq" id="WP_267766127.1">
    <property type="nucleotide sequence ID" value="NZ_JAPNKE010000002.1"/>
</dbReference>
<gene>
    <name evidence="2" type="ORF">OV079_03090</name>
</gene>
<protein>
    <submittedName>
        <fullName evidence="2">Uncharacterized protein</fullName>
    </submittedName>
</protein>
<feature type="compositionally biased region" description="Low complexity" evidence="1">
    <location>
        <begin position="25"/>
        <end position="45"/>
    </location>
</feature>
<dbReference type="EMBL" id="JAPNKE010000002">
    <property type="protein sequence ID" value="MCY1004571.1"/>
    <property type="molecule type" value="Genomic_DNA"/>
</dbReference>
<evidence type="ECO:0000256" key="1">
    <source>
        <dbReference type="SAM" id="MobiDB-lite"/>
    </source>
</evidence>
<organism evidence="2 3">
    <name type="scientific">Nannocystis pusilla</name>
    <dbReference type="NCBI Taxonomy" id="889268"/>
    <lineage>
        <taxon>Bacteria</taxon>
        <taxon>Pseudomonadati</taxon>
        <taxon>Myxococcota</taxon>
        <taxon>Polyangia</taxon>
        <taxon>Nannocystales</taxon>
        <taxon>Nannocystaceae</taxon>
        <taxon>Nannocystis</taxon>
    </lineage>
</organism>
<accession>A0A9X3IUN9</accession>
<feature type="region of interest" description="Disordered" evidence="1">
    <location>
        <begin position="21"/>
        <end position="51"/>
    </location>
</feature>
<dbReference type="AlphaFoldDB" id="A0A9X3IUN9"/>
<keyword evidence="3" id="KW-1185">Reference proteome</keyword>
<name>A0A9X3IUN9_9BACT</name>
<sequence>MHSMSDPSRFYARVPEPWAGVTGRGSSLQAASAAADCDQSSGSSATLPAGLGAARFTVETRALELEGVRERVARVRGGGHQRGSAGC</sequence>